<evidence type="ECO:0000313" key="1">
    <source>
        <dbReference type="EMBL" id="GAA3627981.1"/>
    </source>
</evidence>
<keyword evidence="2" id="KW-1185">Reference proteome</keyword>
<sequence>MRVIPARNFAPVLILSVFPFPYACVECGVMGTVELIPVGLARISASKIDEFGKLPEAGGPF</sequence>
<evidence type="ECO:0000313" key="2">
    <source>
        <dbReference type="Proteomes" id="UP001500630"/>
    </source>
</evidence>
<name>A0ABP7AAA9_9ACTN</name>
<comment type="caution">
    <text evidence="1">The sequence shown here is derived from an EMBL/GenBank/DDBJ whole genome shotgun (WGS) entry which is preliminary data.</text>
</comment>
<organism evidence="1 2">
    <name type="scientific">Nonomuraea rosea</name>
    <dbReference type="NCBI Taxonomy" id="638574"/>
    <lineage>
        <taxon>Bacteria</taxon>
        <taxon>Bacillati</taxon>
        <taxon>Actinomycetota</taxon>
        <taxon>Actinomycetes</taxon>
        <taxon>Streptosporangiales</taxon>
        <taxon>Streptosporangiaceae</taxon>
        <taxon>Nonomuraea</taxon>
    </lineage>
</organism>
<protein>
    <submittedName>
        <fullName evidence="1">Uncharacterized protein</fullName>
    </submittedName>
</protein>
<dbReference type="EMBL" id="BAABDQ010000102">
    <property type="protein sequence ID" value="GAA3627981.1"/>
    <property type="molecule type" value="Genomic_DNA"/>
</dbReference>
<accession>A0ABP7AAA9</accession>
<gene>
    <name evidence="1" type="ORF">GCM10022419_136310</name>
</gene>
<proteinExistence type="predicted"/>
<dbReference type="Proteomes" id="UP001500630">
    <property type="component" value="Unassembled WGS sequence"/>
</dbReference>
<reference evidence="2" key="1">
    <citation type="journal article" date="2019" name="Int. J. Syst. Evol. Microbiol.">
        <title>The Global Catalogue of Microorganisms (GCM) 10K type strain sequencing project: providing services to taxonomists for standard genome sequencing and annotation.</title>
        <authorList>
            <consortium name="The Broad Institute Genomics Platform"/>
            <consortium name="The Broad Institute Genome Sequencing Center for Infectious Disease"/>
            <person name="Wu L."/>
            <person name="Ma J."/>
        </authorList>
    </citation>
    <scope>NUCLEOTIDE SEQUENCE [LARGE SCALE GENOMIC DNA]</scope>
    <source>
        <strain evidence="2">JCM 17326</strain>
    </source>
</reference>